<proteinExistence type="predicted"/>
<dbReference type="EMBL" id="JBHTKN010000004">
    <property type="protein sequence ID" value="MFD1042172.1"/>
    <property type="molecule type" value="Genomic_DNA"/>
</dbReference>
<comment type="caution">
    <text evidence="3">The sequence shown here is derived from an EMBL/GenBank/DDBJ whole genome shotgun (WGS) entry which is preliminary data.</text>
</comment>
<gene>
    <name evidence="3" type="ORF">ACFQ2N_07415</name>
</gene>
<feature type="domain" description="Cupin type-2" evidence="2">
    <location>
        <begin position="76"/>
        <end position="138"/>
    </location>
</feature>
<accession>A0ABW3LX29</accession>
<dbReference type="RefSeq" id="WP_162375897.1">
    <property type="nucleotide sequence ID" value="NZ_JBHTKN010000004.1"/>
</dbReference>
<feature type="signal peptide" evidence="1">
    <location>
        <begin position="1"/>
        <end position="26"/>
    </location>
</feature>
<dbReference type="PANTHER" id="PTHR36440:SF1">
    <property type="entry name" value="PUTATIVE (AFU_ORTHOLOGUE AFUA_8G07350)-RELATED"/>
    <property type="match status" value="1"/>
</dbReference>
<dbReference type="PANTHER" id="PTHR36440">
    <property type="entry name" value="PUTATIVE (AFU_ORTHOLOGUE AFUA_8G07350)-RELATED"/>
    <property type="match status" value="1"/>
</dbReference>
<reference evidence="4" key="1">
    <citation type="journal article" date="2019" name="Int. J. Syst. Evol. Microbiol.">
        <title>The Global Catalogue of Microorganisms (GCM) 10K type strain sequencing project: providing services to taxonomists for standard genome sequencing and annotation.</title>
        <authorList>
            <consortium name="The Broad Institute Genomics Platform"/>
            <consortium name="The Broad Institute Genome Sequencing Center for Infectious Disease"/>
            <person name="Wu L."/>
            <person name="Ma J."/>
        </authorList>
    </citation>
    <scope>NUCLEOTIDE SEQUENCE [LARGE SCALE GENOMIC DNA]</scope>
    <source>
        <strain evidence="4">CCUG 55854</strain>
    </source>
</reference>
<keyword evidence="4" id="KW-1185">Reference proteome</keyword>
<dbReference type="Gene3D" id="2.60.120.10">
    <property type="entry name" value="Jelly Rolls"/>
    <property type="match status" value="1"/>
</dbReference>
<protein>
    <submittedName>
        <fullName evidence="3">Cupin domain-containing protein</fullName>
    </submittedName>
</protein>
<name>A0ABW3LX29_9GAMM</name>
<sequence>MTITRTALVWAAVATGLTATALPAQALPPATAAKVVARAASEVAAVPYDAGSSYRLLVPGEATGGRYSVIELTEGPGYQTPWHRHDTMEERYYVAEGTLTVSGAEGVRDYPAGSYITIPAGAAHAQGNRTQQPVKLLLTITPGGFEQFFVDRAELYKTVKRGDPDFQERMTGLAMRHGRWLQPAEPPPGMSTP</sequence>
<dbReference type="Pfam" id="PF07883">
    <property type="entry name" value="Cupin_2"/>
    <property type="match status" value="1"/>
</dbReference>
<keyword evidence="1" id="KW-0732">Signal</keyword>
<dbReference type="InterPro" id="IPR014710">
    <property type="entry name" value="RmlC-like_jellyroll"/>
</dbReference>
<evidence type="ECO:0000256" key="1">
    <source>
        <dbReference type="SAM" id="SignalP"/>
    </source>
</evidence>
<dbReference type="InterPro" id="IPR006311">
    <property type="entry name" value="TAT_signal"/>
</dbReference>
<organism evidence="3 4">
    <name type="scientific">Pseudoxanthomonas kaohsiungensis</name>
    <dbReference type="NCBI Taxonomy" id="283923"/>
    <lineage>
        <taxon>Bacteria</taxon>
        <taxon>Pseudomonadati</taxon>
        <taxon>Pseudomonadota</taxon>
        <taxon>Gammaproteobacteria</taxon>
        <taxon>Lysobacterales</taxon>
        <taxon>Lysobacteraceae</taxon>
        <taxon>Pseudoxanthomonas</taxon>
    </lineage>
</organism>
<dbReference type="Proteomes" id="UP001597033">
    <property type="component" value="Unassembled WGS sequence"/>
</dbReference>
<dbReference type="InterPro" id="IPR011051">
    <property type="entry name" value="RmlC_Cupin_sf"/>
</dbReference>
<dbReference type="SUPFAM" id="SSF51182">
    <property type="entry name" value="RmlC-like cupins"/>
    <property type="match status" value="1"/>
</dbReference>
<dbReference type="InterPro" id="IPR053146">
    <property type="entry name" value="QDO-like"/>
</dbReference>
<dbReference type="InterPro" id="IPR013096">
    <property type="entry name" value="Cupin_2"/>
</dbReference>
<feature type="chain" id="PRO_5046165135" evidence="1">
    <location>
        <begin position="27"/>
        <end position="193"/>
    </location>
</feature>
<evidence type="ECO:0000313" key="4">
    <source>
        <dbReference type="Proteomes" id="UP001597033"/>
    </source>
</evidence>
<evidence type="ECO:0000313" key="3">
    <source>
        <dbReference type="EMBL" id="MFD1042172.1"/>
    </source>
</evidence>
<evidence type="ECO:0000259" key="2">
    <source>
        <dbReference type="Pfam" id="PF07883"/>
    </source>
</evidence>
<dbReference type="PROSITE" id="PS51318">
    <property type="entry name" value="TAT"/>
    <property type="match status" value="1"/>
</dbReference>